<protein>
    <submittedName>
        <fullName evidence="1">Uncharacterized protein</fullName>
    </submittedName>
</protein>
<sequence>MKKMFTLRGVSNTGKTTKVKQIAQWVIDNYPVRNPHNIDITQGEILGTLQVNKLRIGFISAGDDLAQVKKIEKLLKENDNDIDIVINACRTRGAGRKYLEQNFNRKTGWLTTNIYVEKLNSLVINQIPARDAQIIDELKTWLTGLEKH</sequence>
<dbReference type="SUPFAM" id="SSF52540">
    <property type="entry name" value="P-loop containing nucleoside triphosphate hydrolases"/>
    <property type="match status" value="1"/>
</dbReference>
<dbReference type="STRING" id="373668.SAMN05421786_101241"/>
<dbReference type="OrthoDB" id="5821096at2"/>
<dbReference type="Proteomes" id="UP000186744">
    <property type="component" value="Unassembled WGS sequence"/>
</dbReference>
<evidence type="ECO:0000313" key="1">
    <source>
        <dbReference type="EMBL" id="SIS56576.1"/>
    </source>
</evidence>
<reference evidence="2" key="1">
    <citation type="submission" date="2017-01" db="EMBL/GenBank/DDBJ databases">
        <authorList>
            <person name="Varghese N."/>
            <person name="Submissions S."/>
        </authorList>
    </citation>
    <scope>NUCLEOTIDE SEQUENCE [LARGE SCALE GENOMIC DNA]</scope>
    <source>
        <strain evidence="2">DSM 18017</strain>
    </source>
</reference>
<proteinExistence type="predicted"/>
<evidence type="ECO:0000313" key="2">
    <source>
        <dbReference type="Proteomes" id="UP000186744"/>
    </source>
</evidence>
<organism evidence="1 2">
    <name type="scientific">Chryseobacterium ureilyticum</name>
    <dbReference type="NCBI Taxonomy" id="373668"/>
    <lineage>
        <taxon>Bacteria</taxon>
        <taxon>Pseudomonadati</taxon>
        <taxon>Bacteroidota</taxon>
        <taxon>Flavobacteriia</taxon>
        <taxon>Flavobacteriales</taxon>
        <taxon>Weeksellaceae</taxon>
        <taxon>Chryseobacterium group</taxon>
        <taxon>Chryseobacterium</taxon>
    </lineage>
</organism>
<dbReference type="EMBL" id="FTOL01000001">
    <property type="protein sequence ID" value="SIS56576.1"/>
    <property type="molecule type" value="Genomic_DNA"/>
</dbReference>
<dbReference type="RefSeq" id="WP_076549260.1">
    <property type="nucleotide sequence ID" value="NZ_FTOL01000001.1"/>
</dbReference>
<name>A0A1N7K4V3_9FLAO</name>
<dbReference type="InterPro" id="IPR027417">
    <property type="entry name" value="P-loop_NTPase"/>
</dbReference>
<dbReference type="AlphaFoldDB" id="A0A1N7K4V3"/>
<gene>
    <name evidence="1" type="ORF">SAMN05421786_101241</name>
</gene>
<accession>A0A1N7K4V3</accession>
<keyword evidence="2" id="KW-1185">Reference proteome</keyword>